<evidence type="ECO:0000256" key="1">
    <source>
        <dbReference type="ARBA" id="ARBA00006154"/>
    </source>
</evidence>
<name>A0ABR6KIG3_9BACT</name>
<dbReference type="GO" id="GO:0008701">
    <property type="term" value="F:4-hydroxy-2-oxovalerate aldolase activity"/>
    <property type="evidence" value="ECO:0007669"/>
    <property type="project" value="UniProtKB-EC"/>
</dbReference>
<accession>A0ABR6KIG3</accession>
<dbReference type="Gene3D" id="3.20.20.70">
    <property type="entry name" value="Aldolase class I"/>
    <property type="match status" value="1"/>
</dbReference>
<dbReference type="SUPFAM" id="SSF51569">
    <property type="entry name" value="Aldolase"/>
    <property type="match status" value="1"/>
</dbReference>
<organism evidence="4 5">
    <name type="scientific">Parabacteroides faecis</name>
    <dbReference type="NCBI Taxonomy" id="1217282"/>
    <lineage>
        <taxon>Bacteria</taxon>
        <taxon>Pseudomonadati</taxon>
        <taxon>Bacteroidota</taxon>
        <taxon>Bacteroidia</taxon>
        <taxon>Bacteroidales</taxon>
        <taxon>Tannerellaceae</taxon>
        <taxon>Parabacteroides</taxon>
    </lineage>
</organism>
<evidence type="ECO:0000256" key="2">
    <source>
        <dbReference type="ARBA" id="ARBA00022679"/>
    </source>
</evidence>
<dbReference type="EMBL" id="JACHOC010000002">
    <property type="protein sequence ID" value="MBB4621128.1"/>
    <property type="molecule type" value="Genomic_DNA"/>
</dbReference>
<dbReference type="CDD" id="cd07944">
    <property type="entry name" value="DRE_TIM_HOA_like"/>
    <property type="match status" value="1"/>
</dbReference>
<sequence>MIKLLDCTLRDGGYYTNWDFDKDLVNTYIEATNILPIEYLEIGYRNNPSKEYLGKYGYCPIFELEDLRKKSKKKLAIMLNEKNVNQIDLKKLLSPIKEFINMIRLAVDPENFDRAVQLAESIKKMGFEVGFNTMYMSRWKEYDDFIPKLRNINGIADLFCMVDSYGGITPYEVRETISIIKNEINCSIGFHGHNNLELGLINSLTAIDCDIDYIDATILGMGRGAGNLKMELILTYLNKSKGIEVDFNVLGEVISNFKELHKKYEWGTNLPYMLSGINSLPQKNIMDWVNNRVYSFNSIVRALDNKREKKLDNAKYPLLKTNIFKKVLIIGGGKNSLAHLAGINAFIEKNHSIAIIHATSRYAFHYKNINVPQFYCLVGTEGKRLSKNLSAYPFNGTCILPPYPRIMGTDVPEFVQSNTFELKKICFTDNYLDSCTAIALQTALELKAEEVYMIGYDGYPDNVLSEKEMALTNENRNLFTDFYQTTGKKIMSLTPSLYKEIEVRSVYQYI</sequence>
<dbReference type="PANTHER" id="PTHR42880">
    <property type="entry name" value="HOMOCITRATE SYNTHASE"/>
    <property type="match status" value="1"/>
</dbReference>
<keyword evidence="5" id="KW-1185">Reference proteome</keyword>
<dbReference type="Proteomes" id="UP000533637">
    <property type="component" value="Unassembled WGS sequence"/>
</dbReference>
<evidence type="ECO:0000313" key="4">
    <source>
        <dbReference type="EMBL" id="MBB4621128.1"/>
    </source>
</evidence>
<proteinExistence type="inferred from homology"/>
<gene>
    <name evidence="4" type="ORF">GGQ57_001022</name>
</gene>
<comment type="similarity">
    <text evidence="1">Belongs to the alpha-IPM synthase/homocitrate synthase family.</text>
</comment>
<dbReference type="PROSITE" id="PS50991">
    <property type="entry name" value="PYR_CT"/>
    <property type="match status" value="1"/>
</dbReference>
<feature type="domain" description="Pyruvate carboxyltransferase" evidence="3">
    <location>
        <begin position="2"/>
        <end position="253"/>
    </location>
</feature>
<dbReference type="InterPro" id="IPR013785">
    <property type="entry name" value="Aldolase_TIM"/>
</dbReference>
<dbReference type="RefSeq" id="WP_221267767.1">
    <property type="nucleotide sequence ID" value="NZ_BMPB01000003.1"/>
</dbReference>
<evidence type="ECO:0000259" key="3">
    <source>
        <dbReference type="PROSITE" id="PS50991"/>
    </source>
</evidence>
<reference evidence="4 5" key="1">
    <citation type="submission" date="2020-08" db="EMBL/GenBank/DDBJ databases">
        <title>Genomic Encyclopedia of Type Strains, Phase IV (KMG-IV): sequencing the most valuable type-strain genomes for metagenomic binning, comparative biology and taxonomic classification.</title>
        <authorList>
            <person name="Goeker M."/>
        </authorList>
    </citation>
    <scope>NUCLEOTIDE SEQUENCE [LARGE SCALE GENOMIC DNA]</scope>
    <source>
        <strain evidence="4 5">DSM 102983</strain>
    </source>
</reference>
<keyword evidence="2" id="KW-0808">Transferase</keyword>
<dbReference type="EC" id="4.1.3.39" evidence="4"/>
<evidence type="ECO:0000313" key="5">
    <source>
        <dbReference type="Proteomes" id="UP000533637"/>
    </source>
</evidence>
<dbReference type="PANTHER" id="PTHR42880:SF1">
    <property type="entry name" value="ISOPROPYLMALATE_HOMOCITRATE_CITRAMALATE SYNTHASE FAMILY PROTEIN"/>
    <property type="match status" value="1"/>
</dbReference>
<protein>
    <submittedName>
        <fullName evidence="4">4-hydroxy 2-oxovalerate aldolase</fullName>
        <ecNumber evidence="4">4.1.3.39</ecNumber>
    </submittedName>
</protein>
<dbReference type="InterPro" id="IPR000891">
    <property type="entry name" value="PYR_CT"/>
</dbReference>
<dbReference type="Pfam" id="PF00682">
    <property type="entry name" value="HMGL-like"/>
    <property type="match status" value="1"/>
</dbReference>
<comment type="caution">
    <text evidence="4">The sequence shown here is derived from an EMBL/GenBank/DDBJ whole genome shotgun (WGS) entry which is preliminary data.</text>
</comment>
<keyword evidence="4" id="KW-0456">Lyase</keyword>